<keyword evidence="1" id="KW-0472">Membrane</keyword>
<organism evidence="2 3">
    <name type="scientific">Stenotrophomonas maltophilia</name>
    <name type="common">Pseudomonas maltophilia</name>
    <name type="synonym">Xanthomonas maltophilia</name>
    <dbReference type="NCBI Taxonomy" id="40324"/>
    <lineage>
        <taxon>Bacteria</taxon>
        <taxon>Pseudomonadati</taxon>
        <taxon>Pseudomonadota</taxon>
        <taxon>Gammaproteobacteria</taxon>
        <taxon>Lysobacterales</taxon>
        <taxon>Lysobacteraceae</taxon>
        <taxon>Stenotrophomonas</taxon>
        <taxon>Stenotrophomonas maltophilia group</taxon>
    </lineage>
</organism>
<dbReference type="AlphaFoldDB" id="A0A2W6IDF1"/>
<comment type="caution">
    <text evidence="2">The sequence shown here is derived from an EMBL/GenBank/DDBJ whole genome shotgun (WGS) entry which is preliminary data.</text>
</comment>
<keyword evidence="1" id="KW-1133">Transmembrane helix</keyword>
<keyword evidence="1" id="KW-0812">Transmembrane</keyword>
<sequence length="231" mass="25147">MDYIIGLLGVAGELATVPAAVAPAVEQGLDMQIALITGAAGLLGALLGALIPTIFTHFQAKRSREDERGYLAVHVSAALYSYASGCVDVAYDTGEPDDQGRLCIDVRSPTLDPLSLDVNWRTISVAILDRIFALPSAQGIVNSRLAWEAENDFEYPILERQIEYGKLAIKALVIAQELRRSANLPPDPEGSIDLLAQMKKHVPELEAKLADIQRRNQESWAKLESTKTLPE</sequence>
<proteinExistence type="predicted"/>
<evidence type="ECO:0000256" key="1">
    <source>
        <dbReference type="SAM" id="Phobius"/>
    </source>
</evidence>
<protein>
    <recommendedName>
        <fullName evidence="4">Transmembrane protein</fullName>
    </recommendedName>
</protein>
<feature type="transmembrane region" description="Helical" evidence="1">
    <location>
        <begin position="33"/>
        <end position="55"/>
    </location>
</feature>
<dbReference type="RefSeq" id="WP_111112111.1">
    <property type="nucleotide sequence ID" value="NZ_LXXM01000124.1"/>
</dbReference>
<dbReference type="EMBL" id="LXXM01000124">
    <property type="protein sequence ID" value="PZS93363.1"/>
    <property type="molecule type" value="Genomic_DNA"/>
</dbReference>
<gene>
    <name evidence="2" type="ORF">A7X83_06100</name>
</gene>
<evidence type="ECO:0008006" key="4">
    <source>
        <dbReference type="Google" id="ProtNLM"/>
    </source>
</evidence>
<evidence type="ECO:0000313" key="3">
    <source>
        <dbReference type="Proteomes" id="UP000249614"/>
    </source>
</evidence>
<accession>A0A2W6IDF1</accession>
<name>A0A2W6IDF1_STEMA</name>
<reference evidence="2 3" key="1">
    <citation type="submission" date="2016-05" db="EMBL/GenBank/DDBJ databases">
        <authorList>
            <person name="Lavstsen T."/>
            <person name="Jespersen J.S."/>
        </authorList>
    </citation>
    <scope>NUCLEOTIDE SEQUENCE [LARGE SCALE GENOMIC DNA]</scope>
    <source>
        <strain evidence="2 3">SM-5815</strain>
    </source>
</reference>
<evidence type="ECO:0000313" key="2">
    <source>
        <dbReference type="EMBL" id="PZS93363.1"/>
    </source>
</evidence>
<dbReference type="Proteomes" id="UP000249614">
    <property type="component" value="Unassembled WGS sequence"/>
</dbReference>